<dbReference type="GO" id="GO:0004497">
    <property type="term" value="F:monooxygenase activity"/>
    <property type="evidence" value="ECO:0007669"/>
    <property type="project" value="UniProtKB-ARBA"/>
</dbReference>
<sequence length="140" mass="13795">MAIHHGHTRRTVLTTGAAAALGVTALTACGPEEPAAPAAAAPGSPLAALADIPVGEAKLVAGPDEEEIVLARPTETTAAAFSASCTHQGCKVKAEGKDLTCPCHGSVFDALTGAVRTGPATEPLPPIAVSVREGQIVSGA</sequence>
<dbReference type="InterPro" id="IPR036922">
    <property type="entry name" value="Rieske_2Fe-2S_sf"/>
</dbReference>
<dbReference type="PANTHER" id="PTHR10134">
    <property type="entry name" value="CYTOCHROME B-C1 COMPLEX SUBUNIT RIESKE, MITOCHONDRIAL"/>
    <property type="match status" value="1"/>
</dbReference>
<gene>
    <name evidence="11" type="ORF">CFN78_12365</name>
</gene>
<name>A0A263D605_9PSEU</name>
<dbReference type="Gene3D" id="2.102.10.10">
    <property type="entry name" value="Rieske [2Fe-2S] iron-sulphur domain"/>
    <property type="match status" value="1"/>
</dbReference>
<keyword evidence="6" id="KW-0411">Iron-sulfur</keyword>
<dbReference type="InterPro" id="IPR006311">
    <property type="entry name" value="TAT_signal"/>
</dbReference>
<evidence type="ECO:0000256" key="4">
    <source>
        <dbReference type="ARBA" id="ARBA00022723"/>
    </source>
</evidence>
<comment type="cofactor">
    <cofactor evidence="9">
        <name>[2Fe-2S] cluster</name>
        <dbReference type="ChEBI" id="CHEBI:190135"/>
    </cofactor>
</comment>
<evidence type="ECO:0000256" key="3">
    <source>
        <dbReference type="ARBA" id="ARBA00022714"/>
    </source>
</evidence>
<keyword evidence="3" id="KW-0001">2Fe-2S</keyword>
<accession>A0A263D605</accession>
<dbReference type="InterPro" id="IPR017941">
    <property type="entry name" value="Rieske_2Fe-2S"/>
</dbReference>
<dbReference type="PROSITE" id="PS51296">
    <property type="entry name" value="RIESKE"/>
    <property type="match status" value="1"/>
</dbReference>
<dbReference type="PROSITE" id="PS51318">
    <property type="entry name" value="TAT"/>
    <property type="match status" value="1"/>
</dbReference>
<dbReference type="InterPro" id="IPR014349">
    <property type="entry name" value="Rieske_Fe-S_prot"/>
</dbReference>
<dbReference type="Proteomes" id="UP000242444">
    <property type="component" value="Unassembled WGS sequence"/>
</dbReference>
<dbReference type="SUPFAM" id="SSF50022">
    <property type="entry name" value="ISP domain"/>
    <property type="match status" value="1"/>
</dbReference>
<keyword evidence="4" id="KW-0479">Metal-binding</keyword>
<dbReference type="CDD" id="cd03467">
    <property type="entry name" value="Rieske"/>
    <property type="match status" value="1"/>
</dbReference>
<evidence type="ECO:0000256" key="5">
    <source>
        <dbReference type="ARBA" id="ARBA00023004"/>
    </source>
</evidence>
<dbReference type="InterPro" id="IPR005805">
    <property type="entry name" value="Rieske_Fe-S_prot_C"/>
</dbReference>
<evidence type="ECO:0000256" key="8">
    <source>
        <dbReference type="ARBA" id="ARBA00029586"/>
    </source>
</evidence>
<feature type="domain" description="Rieske" evidence="10">
    <location>
        <begin position="44"/>
        <end position="138"/>
    </location>
</feature>
<keyword evidence="7" id="KW-1015">Disulfide bond</keyword>
<dbReference type="GO" id="GO:0016020">
    <property type="term" value="C:membrane"/>
    <property type="evidence" value="ECO:0007669"/>
    <property type="project" value="InterPro"/>
</dbReference>
<comment type="caution">
    <text evidence="11">The sequence shown here is derived from an EMBL/GenBank/DDBJ whole genome shotgun (WGS) entry which is preliminary data.</text>
</comment>
<dbReference type="Pfam" id="PF00355">
    <property type="entry name" value="Rieske"/>
    <property type="match status" value="1"/>
</dbReference>
<protein>
    <recommendedName>
        <fullName evidence="2">Cytochrome bc1 complex Rieske iron-sulfur subunit</fullName>
    </recommendedName>
    <alternativeName>
        <fullName evidence="8">Cytochrome bc1 reductase complex subunit QcrA</fullName>
    </alternativeName>
</protein>
<evidence type="ECO:0000256" key="1">
    <source>
        <dbReference type="ARBA" id="ARBA00002494"/>
    </source>
</evidence>
<reference evidence="11 12" key="1">
    <citation type="submission" date="2017-07" db="EMBL/GenBank/DDBJ databases">
        <title>Amycolatopsis antarcticus sp. nov., isolated from the surface of an Antarcticus brown macroalga.</title>
        <authorList>
            <person name="Wang J."/>
            <person name="Leiva S."/>
            <person name="Huang J."/>
            <person name="Huang Y."/>
        </authorList>
    </citation>
    <scope>NUCLEOTIDE SEQUENCE [LARGE SCALE GENOMIC DNA]</scope>
    <source>
        <strain evidence="11 12">AU-G6</strain>
    </source>
</reference>
<organism evidence="11 12">
    <name type="scientific">Amycolatopsis antarctica</name>
    <dbReference type="NCBI Taxonomy" id="1854586"/>
    <lineage>
        <taxon>Bacteria</taxon>
        <taxon>Bacillati</taxon>
        <taxon>Actinomycetota</taxon>
        <taxon>Actinomycetes</taxon>
        <taxon>Pseudonocardiales</taxon>
        <taxon>Pseudonocardiaceae</taxon>
        <taxon>Amycolatopsis</taxon>
    </lineage>
</organism>
<proteinExistence type="predicted"/>
<comment type="function">
    <text evidence="1">Iron-sulfur subunit of the cytochrome bc1 complex, an essential component of the respiratory electron transport chain required for ATP synthesis. The bc1 complex catalyzes the oxidation of menaquinol and the reduction of cytochrome c in the respiratory chain. The bc1 complex operates through a Q-cycle mechanism that couples electron transfer to generation of the proton gradient that drives ATP synthesis.</text>
</comment>
<dbReference type="EMBL" id="NKYE01000006">
    <property type="protein sequence ID" value="OZM73017.1"/>
    <property type="molecule type" value="Genomic_DNA"/>
</dbReference>
<evidence type="ECO:0000313" key="12">
    <source>
        <dbReference type="Proteomes" id="UP000242444"/>
    </source>
</evidence>
<dbReference type="PRINTS" id="PR00162">
    <property type="entry name" value="RIESKE"/>
</dbReference>
<dbReference type="InParanoid" id="A0A263D605"/>
<keyword evidence="5" id="KW-0408">Iron</keyword>
<evidence type="ECO:0000256" key="9">
    <source>
        <dbReference type="ARBA" id="ARBA00034078"/>
    </source>
</evidence>
<evidence type="ECO:0000256" key="6">
    <source>
        <dbReference type="ARBA" id="ARBA00023014"/>
    </source>
</evidence>
<evidence type="ECO:0000256" key="7">
    <source>
        <dbReference type="ARBA" id="ARBA00023157"/>
    </source>
</evidence>
<dbReference type="OrthoDB" id="25106at2"/>
<evidence type="ECO:0000313" key="11">
    <source>
        <dbReference type="EMBL" id="OZM73017.1"/>
    </source>
</evidence>
<dbReference type="RefSeq" id="WP_094862875.1">
    <property type="nucleotide sequence ID" value="NZ_NKYE01000006.1"/>
</dbReference>
<keyword evidence="12" id="KW-1185">Reference proteome</keyword>
<dbReference type="AlphaFoldDB" id="A0A263D605"/>
<dbReference type="GO" id="GO:0016705">
    <property type="term" value="F:oxidoreductase activity, acting on paired donors, with incorporation or reduction of molecular oxygen"/>
    <property type="evidence" value="ECO:0007669"/>
    <property type="project" value="UniProtKB-ARBA"/>
</dbReference>
<evidence type="ECO:0000256" key="2">
    <source>
        <dbReference type="ARBA" id="ARBA00015816"/>
    </source>
</evidence>
<dbReference type="GO" id="GO:0046872">
    <property type="term" value="F:metal ion binding"/>
    <property type="evidence" value="ECO:0007669"/>
    <property type="project" value="UniProtKB-KW"/>
</dbReference>
<evidence type="ECO:0000259" key="10">
    <source>
        <dbReference type="PROSITE" id="PS51296"/>
    </source>
</evidence>
<dbReference type="GO" id="GO:0051537">
    <property type="term" value="F:2 iron, 2 sulfur cluster binding"/>
    <property type="evidence" value="ECO:0007669"/>
    <property type="project" value="UniProtKB-KW"/>
</dbReference>